<keyword evidence="1" id="KW-0472">Membrane</keyword>
<evidence type="ECO:0000256" key="1">
    <source>
        <dbReference type="SAM" id="Phobius"/>
    </source>
</evidence>
<proteinExistence type="predicted"/>
<dbReference type="EMBL" id="GGEC01071904">
    <property type="protein sequence ID" value="MBX52388.1"/>
    <property type="molecule type" value="Transcribed_RNA"/>
</dbReference>
<reference evidence="2" key="1">
    <citation type="submission" date="2018-02" db="EMBL/GenBank/DDBJ databases">
        <title>Rhizophora mucronata_Transcriptome.</title>
        <authorList>
            <person name="Meera S.P."/>
            <person name="Sreeshan A."/>
            <person name="Augustine A."/>
        </authorList>
    </citation>
    <scope>NUCLEOTIDE SEQUENCE</scope>
    <source>
        <tissue evidence="2">Leaf</tissue>
    </source>
</reference>
<name>A0A2P2PCB3_RHIMU</name>
<dbReference type="AlphaFoldDB" id="A0A2P2PCB3"/>
<keyword evidence="1" id="KW-0812">Transmembrane</keyword>
<protein>
    <submittedName>
        <fullName evidence="2">Uncharacterized protein</fullName>
    </submittedName>
</protein>
<sequence>MVANLLFCVIVLDKFFLSFLFMMEPVLSKFDWLQFFFRWKRFLVYGLNV</sequence>
<organism evidence="2">
    <name type="scientific">Rhizophora mucronata</name>
    <name type="common">Asiatic mangrove</name>
    <dbReference type="NCBI Taxonomy" id="61149"/>
    <lineage>
        <taxon>Eukaryota</taxon>
        <taxon>Viridiplantae</taxon>
        <taxon>Streptophyta</taxon>
        <taxon>Embryophyta</taxon>
        <taxon>Tracheophyta</taxon>
        <taxon>Spermatophyta</taxon>
        <taxon>Magnoliopsida</taxon>
        <taxon>eudicotyledons</taxon>
        <taxon>Gunneridae</taxon>
        <taxon>Pentapetalae</taxon>
        <taxon>rosids</taxon>
        <taxon>fabids</taxon>
        <taxon>Malpighiales</taxon>
        <taxon>Rhizophoraceae</taxon>
        <taxon>Rhizophora</taxon>
    </lineage>
</organism>
<keyword evidence="1" id="KW-1133">Transmembrane helix</keyword>
<evidence type="ECO:0000313" key="2">
    <source>
        <dbReference type="EMBL" id="MBX52388.1"/>
    </source>
</evidence>
<accession>A0A2P2PCB3</accession>
<feature type="transmembrane region" description="Helical" evidence="1">
    <location>
        <begin position="5"/>
        <end position="23"/>
    </location>
</feature>